<evidence type="ECO:0000259" key="2">
    <source>
        <dbReference type="Pfam" id="PF00005"/>
    </source>
</evidence>
<dbReference type="PANTHER" id="PTHR42798:SF4">
    <property type="entry name" value="ABC TRANSPORTER DOMAIN-CONTAINING PROTEIN"/>
    <property type="match status" value="1"/>
</dbReference>
<dbReference type="Gene3D" id="3.40.50.300">
    <property type="entry name" value="P-loop containing nucleotide triphosphate hydrolases"/>
    <property type="match status" value="1"/>
</dbReference>
<name>A0AAW9CK14_BIFLN</name>
<dbReference type="Proteomes" id="UP001272183">
    <property type="component" value="Unassembled WGS sequence"/>
</dbReference>
<protein>
    <submittedName>
        <fullName evidence="3">ATP-binding cassette domain-containing protein</fullName>
    </submittedName>
</protein>
<feature type="compositionally biased region" description="Low complexity" evidence="1">
    <location>
        <begin position="99"/>
        <end position="113"/>
    </location>
</feature>
<dbReference type="InterPro" id="IPR027417">
    <property type="entry name" value="P-loop_NTPase"/>
</dbReference>
<dbReference type="GO" id="GO:0005524">
    <property type="term" value="F:ATP binding"/>
    <property type="evidence" value="ECO:0007669"/>
    <property type="project" value="UniProtKB-KW"/>
</dbReference>
<dbReference type="PANTHER" id="PTHR42798">
    <property type="entry name" value="LIPOPROTEIN-RELEASING SYSTEM ATP-BINDING PROTEIN LOLD"/>
    <property type="match status" value="1"/>
</dbReference>
<sequence length="164" mass="17763">MPASAAPYHDMSALDNVTLGMRFTRDSKQVRQRKAKAMLSRLGLGHVAGDKIMTLSGGEQQRVALARCILKPGDLILADEPTGALDRDLAQHVFDEMLPSSTNTARPSSSSPTILASPHNATTPSSYRRFDGDIPAALVYRSHVLPFNLLGNLGGPFFKECDRT</sequence>
<dbReference type="EMBL" id="JAWUDL010000027">
    <property type="protein sequence ID" value="MDW7547154.1"/>
    <property type="molecule type" value="Genomic_DNA"/>
</dbReference>
<keyword evidence="3" id="KW-0547">Nucleotide-binding</keyword>
<gene>
    <name evidence="3" type="ORF">SCX10_10135</name>
</gene>
<keyword evidence="3" id="KW-0067">ATP-binding</keyword>
<dbReference type="AlphaFoldDB" id="A0AAW9CK14"/>
<evidence type="ECO:0000256" key="1">
    <source>
        <dbReference type="SAM" id="MobiDB-lite"/>
    </source>
</evidence>
<evidence type="ECO:0000313" key="4">
    <source>
        <dbReference type="Proteomes" id="UP001272183"/>
    </source>
</evidence>
<dbReference type="RefSeq" id="WP_318712477.1">
    <property type="nucleotide sequence ID" value="NZ_JAWUDK010000017.1"/>
</dbReference>
<reference evidence="3" key="1">
    <citation type="submission" date="2023-10" db="EMBL/GenBank/DDBJ databases">
        <title>Supernatant from a Refined Defined Microbial Community Protects Mice from Clostridioides difficile Infection.</title>
        <authorList>
            <person name="Douchant K."/>
            <person name="He S.-M."/>
            <person name="Noordhof C."/>
            <person name="Greenlaw J."/>
            <person name="Schroeter K."/>
            <person name="Vancuren S.J."/>
            <person name="Sjaarda C."/>
            <person name="Allen-Vercoe E."/>
            <person name="Gloor G.B."/>
            <person name="Vanner S.J."/>
            <person name="Petrof E.O."/>
            <person name="Sheth P.M."/>
            <person name="Guzman M."/>
        </authorList>
    </citation>
    <scope>NUCLEOTIDE SEQUENCE</scope>
    <source>
        <strain evidence="3">16-6-I_4_FM</strain>
    </source>
</reference>
<dbReference type="GO" id="GO:0016887">
    <property type="term" value="F:ATP hydrolysis activity"/>
    <property type="evidence" value="ECO:0007669"/>
    <property type="project" value="InterPro"/>
</dbReference>
<evidence type="ECO:0000313" key="3">
    <source>
        <dbReference type="EMBL" id="MDW7547154.1"/>
    </source>
</evidence>
<proteinExistence type="predicted"/>
<dbReference type="Pfam" id="PF00005">
    <property type="entry name" value="ABC_tran"/>
    <property type="match status" value="1"/>
</dbReference>
<accession>A0AAW9CK14</accession>
<feature type="domain" description="ABC transporter" evidence="2">
    <location>
        <begin position="22"/>
        <end position="82"/>
    </location>
</feature>
<feature type="region of interest" description="Disordered" evidence="1">
    <location>
        <begin position="99"/>
        <end position="127"/>
    </location>
</feature>
<comment type="caution">
    <text evidence="3">The sequence shown here is derived from an EMBL/GenBank/DDBJ whole genome shotgun (WGS) entry which is preliminary data.</text>
</comment>
<dbReference type="InterPro" id="IPR003439">
    <property type="entry name" value="ABC_transporter-like_ATP-bd"/>
</dbReference>
<dbReference type="SUPFAM" id="SSF52540">
    <property type="entry name" value="P-loop containing nucleoside triphosphate hydrolases"/>
    <property type="match status" value="1"/>
</dbReference>
<organism evidence="3 4">
    <name type="scientific">Bifidobacterium longum</name>
    <dbReference type="NCBI Taxonomy" id="216816"/>
    <lineage>
        <taxon>Bacteria</taxon>
        <taxon>Bacillati</taxon>
        <taxon>Actinomycetota</taxon>
        <taxon>Actinomycetes</taxon>
        <taxon>Bifidobacteriales</taxon>
        <taxon>Bifidobacteriaceae</taxon>
        <taxon>Bifidobacterium</taxon>
    </lineage>
</organism>